<comment type="catalytic activity">
    <reaction evidence="11">
        <text>alpha-D-galactose + ATP = alpha-D-galactose 1-phosphate + ADP + H(+)</text>
        <dbReference type="Rhea" id="RHEA:13553"/>
        <dbReference type="ChEBI" id="CHEBI:15378"/>
        <dbReference type="ChEBI" id="CHEBI:28061"/>
        <dbReference type="ChEBI" id="CHEBI:30616"/>
        <dbReference type="ChEBI" id="CHEBI:58336"/>
        <dbReference type="ChEBI" id="CHEBI:456216"/>
        <dbReference type="EC" id="2.7.1.6"/>
    </reaction>
</comment>
<dbReference type="GO" id="GO:0006012">
    <property type="term" value="P:galactose metabolic process"/>
    <property type="evidence" value="ECO:0007669"/>
    <property type="project" value="UniProtKB-UniRule"/>
</dbReference>
<evidence type="ECO:0000256" key="3">
    <source>
        <dbReference type="ARBA" id="ARBA00022679"/>
    </source>
</evidence>
<keyword evidence="8 11" id="KW-0460">Magnesium</keyword>
<feature type="binding site" evidence="11">
    <location>
        <position position="71"/>
    </location>
    <ligand>
        <name>ATP</name>
        <dbReference type="ChEBI" id="CHEBI:30616"/>
    </ligand>
</feature>
<dbReference type="SUPFAM" id="SSF55060">
    <property type="entry name" value="GHMP Kinase, C-terminal domain"/>
    <property type="match status" value="1"/>
</dbReference>
<dbReference type="AlphaFoldDB" id="A0A0R2LBI7"/>
<dbReference type="GO" id="GO:0000287">
    <property type="term" value="F:magnesium ion binding"/>
    <property type="evidence" value="ECO:0007669"/>
    <property type="project" value="UniProtKB-UniRule"/>
</dbReference>
<dbReference type="InterPro" id="IPR019539">
    <property type="entry name" value="GalKase_N"/>
</dbReference>
<evidence type="ECO:0000256" key="9">
    <source>
        <dbReference type="ARBA" id="ARBA00023144"/>
    </source>
</evidence>
<evidence type="ECO:0000259" key="15">
    <source>
        <dbReference type="Pfam" id="PF10509"/>
    </source>
</evidence>
<keyword evidence="7 11" id="KW-0067">ATP-binding</keyword>
<dbReference type="InterPro" id="IPR006206">
    <property type="entry name" value="Mevalonate/galactokinase"/>
</dbReference>
<organism evidence="16 17">
    <name type="scientific">Furfurilactobacillus siliginis</name>
    <dbReference type="NCBI Taxonomy" id="348151"/>
    <lineage>
        <taxon>Bacteria</taxon>
        <taxon>Bacillati</taxon>
        <taxon>Bacillota</taxon>
        <taxon>Bacilli</taxon>
        <taxon>Lactobacillales</taxon>
        <taxon>Lactobacillaceae</taxon>
        <taxon>Furfurilactobacillus</taxon>
    </lineage>
</organism>
<feature type="binding site" evidence="11">
    <location>
        <begin position="128"/>
        <end position="134"/>
    </location>
    <ligand>
        <name>ATP</name>
        <dbReference type="ChEBI" id="CHEBI:30616"/>
    </ligand>
</feature>
<dbReference type="InterPro" id="IPR019741">
    <property type="entry name" value="Galactokinase_CS"/>
</dbReference>
<feature type="binding site" evidence="11">
    <location>
        <position position="134"/>
    </location>
    <ligand>
        <name>Mg(2+)</name>
        <dbReference type="ChEBI" id="CHEBI:18420"/>
    </ligand>
</feature>
<evidence type="ECO:0000256" key="8">
    <source>
        <dbReference type="ARBA" id="ARBA00022842"/>
    </source>
</evidence>
<dbReference type="EMBL" id="JQCB01000003">
    <property type="protein sequence ID" value="KRN96636.1"/>
    <property type="molecule type" value="Genomic_DNA"/>
</dbReference>
<dbReference type="GO" id="GO:0004335">
    <property type="term" value="F:galactokinase activity"/>
    <property type="evidence" value="ECO:0007669"/>
    <property type="project" value="UniProtKB-UniRule"/>
</dbReference>
<dbReference type="PATRIC" id="fig|348151.3.peg.1192"/>
<dbReference type="InterPro" id="IPR006203">
    <property type="entry name" value="GHMP_knse_ATP-bd_CS"/>
</dbReference>
<accession>A0A0R2LBI7</accession>
<keyword evidence="10 11" id="KW-0119">Carbohydrate metabolism</keyword>
<dbReference type="InterPro" id="IPR020568">
    <property type="entry name" value="Ribosomal_Su5_D2-typ_SF"/>
</dbReference>
<feature type="domain" description="GHMP kinase N-terminal" evidence="13">
    <location>
        <begin position="97"/>
        <end position="186"/>
    </location>
</feature>
<evidence type="ECO:0000256" key="6">
    <source>
        <dbReference type="ARBA" id="ARBA00022777"/>
    </source>
</evidence>
<evidence type="ECO:0000256" key="1">
    <source>
        <dbReference type="ARBA" id="ARBA00006566"/>
    </source>
</evidence>
<keyword evidence="4 11" id="KW-0479">Metal-binding</keyword>
<keyword evidence="9 11" id="KW-0299">Galactose metabolism</keyword>
<gene>
    <name evidence="11" type="primary">galK</name>
    <name evidence="16" type="ORF">IV55_GL001162</name>
</gene>
<protein>
    <recommendedName>
        <fullName evidence="11 12">Galactokinase</fullName>
        <ecNumber evidence="11 12">2.7.1.6</ecNumber>
    </recommendedName>
    <alternativeName>
        <fullName evidence="11">Galactose kinase</fullName>
    </alternativeName>
</protein>
<comment type="subcellular location">
    <subcellularLocation>
        <location evidence="11">Cytoplasm</location>
    </subcellularLocation>
</comment>
<evidence type="ECO:0000256" key="10">
    <source>
        <dbReference type="ARBA" id="ARBA00023277"/>
    </source>
</evidence>
<feature type="site" description="Transition state stabilizer" evidence="11">
    <location>
        <position position="31"/>
    </location>
</feature>
<reference evidence="16 17" key="1">
    <citation type="journal article" date="2015" name="Genome Announc.">
        <title>Expanding the biotechnology potential of lactobacilli through comparative genomics of 213 strains and associated genera.</title>
        <authorList>
            <person name="Sun Z."/>
            <person name="Harris H.M."/>
            <person name="McCann A."/>
            <person name="Guo C."/>
            <person name="Argimon S."/>
            <person name="Zhang W."/>
            <person name="Yang X."/>
            <person name="Jeffery I.B."/>
            <person name="Cooney J.C."/>
            <person name="Kagawa T.F."/>
            <person name="Liu W."/>
            <person name="Song Y."/>
            <person name="Salvetti E."/>
            <person name="Wrobel A."/>
            <person name="Rasinkangas P."/>
            <person name="Parkhill J."/>
            <person name="Rea M.C."/>
            <person name="O'Sullivan O."/>
            <person name="Ritari J."/>
            <person name="Douillard F.P."/>
            <person name="Paul Ross R."/>
            <person name="Yang R."/>
            <person name="Briner A.E."/>
            <person name="Felis G.E."/>
            <person name="de Vos W.M."/>
            <person name="Barrangou R."/>
            <person name="Klaenhammer T.R."/>
            <person name="Caufield P.W."/>
            <person name="Cui Y."/>
            <person name="Zhang H."/>
            <person name="O'Toole P.W."/>
        </authorList>
    </citation>
    <scope>NUCLEOTIDE SEQUENCE [LARGE SCALE GENOMIC DNA]</scope>
    <source>
        <strain evidence="16 17">DSM 22696</strain>
    </source>
</reference>
<dbReference type="InterPro" id="IPR013750">
    <property type="entry name" value="GHMP_kinase_C_dom"/>
</dbReference>
<dbReference type="NCBIfam" id="TIGR00131">
    <property type="entry name" value="gal_kin"/>
    <property type="match status" value="1"/>
</dbReference>
<proteinExistence type="inferred from homology"/>
<dbReference type="EC" id="2.7.1.6" evidence="11 12"/>
<evidence type="ECO:0000256" key="4">
    <source>
        <dbReference type="ARBA" id="ARBA00022723"/>
    </source>
</evidence>
<dbReference type="FunFam" id="3.30.70.890:FF:000001">
    <property type="entry name" value="Galactokinase"/>
    <property type="match status" value="1"/>
</dbReference>
<dbReference type="InterPro" id="IPR022963">
    <property type="entry name" value="Galactokinase_bac"/>
</dbReference>
<dbReference type="PANTHER" id="PTHR10457:SF7">
    <property type="entry name" value="GALACTOKINASE-RELATED"/>
    <property type="match status" value="1"/>
</dbReference>
<evidence type="ECO:0000256" key="5">
    <source>
        <dbReference type="ARBA" id="ARBA00022741"/>
    </source>
</evidence>
<dbReference type="HAMAP" id="MF_00246">
    <property type="entry name" value="Galactokinase"/>
    <property type="match status" value="1"/>
</dbReference>
<sequence>MVHKMDKASIQQEYEQTFGVAPERVFFSPGRINLIGEHTDYNGGHVFPSAISLGTYGAVSAREDTTVRLYSANLADAGMLTFDVNDLEFSKDFGWGNYPKGMLYELKKTGLSFDHGFDLYVHGNLPDGSGLSSSASLELLVGVIAKKLFDLDVSQMDLVYAGQQVENDYIGLNSGIMDQFAIGMGKKDQAMFLDTNTMEYEYYPVDLGNNVVLIMNSNKSHDLASSKYNERRSQCEEALARIQTKVDVKSLGDLSKEEFDEAAYLINDDTLIRRARHAVFENQRTIAAKQALDDHDLTRFGHLISASHISLEYDYEVSVPELDVLASTAWSQPGVLGARIIGGGFGGCAIAIVDRDQVETVKQVIGDKYLQQFGHAADFYVAEIADGTHEVTD</sequence>
<keyword evidence="17" id="KW-1185">Reference proteome</keyword>
<dbReference type="Gene3D" id="3.30.230.10">
    <property type="match status" value="1"/>
</dbReference>
<evidence type="ECO:0000259" key="14">
    <source>
        <dbReference type="Pfam" id="PF08544"/>
    </source>
</evidence>
<dbReference type="FunFam" id="3.30.230.10:FF:000017">
    <property type="entry name" value="Galactokinase"/>
    <property type="match status" value="1"/>
</dbReference>
<dbReference type="InterPro" id="IPR036554">
    <property type="entry name" value="GHMP_kinase_C_sf"/>
</dbReference>
<comment type="similarity">
    <text evidence="1 11">Belongs to the GHMP kinase family. GalK subfamily.</text>
</comment>
<feature type="binding site" evidence="11">
    <location>
        <position position="228"/>
    </location>
    <ligand>
        <name>substrate</name>
    </ligand>
</feature>
<keyword evidence="2 11" id="KW-0963">Cytoplasm</keyword>
<evidence type="ECO:0000256" key="7">
    <source>
        <dbReference type="ARBA" id="ARBA00022840"/>
    </source>
</evidence>
<evidence type="ECO:0000256" key="11">
    <source>
        <dbReference type="HAMAP-Rule" id="MF_00246"/>
    </source>
</evidence>
<keyword evidence="3 11" id="KW-0808">Transferase</keyword>
<dbReference type="PANTHER" id="PTHR10457">
    <property type="entry name" value="MEVALONATE KINASE/GALACTOKINASE"/>
    <property type="match status" value="1"/>
</dbReference>
<dbReference type="Pfam" id="PF00288">
    <property type="entry name" value="GHMP_kinases_N"/>
    <property type="match status" value="1"/>
</dbReference>
<evidence type="ECO:0000313" key="17">
    <source>
        <dbReference type="Proteomes" id="UP000051139"/>
    </source>
</evidence>
<feature type="active site" description="Proton acceptor" evidence="11">
    <location>
        <position position="178"/>
    </location>
</feature>
<dbReference type="PROSITE" id="PS00627">
    <property type="entry name" value="GHMP_KINASES_ATP"/>
    <property type="match status" value="1"/>
</dbReference>
<dbReference type="SUPFAM" id="SSF54211">
    <property type="entry name" value="Ribosomal protein S5 domain 2-like"/>
    <property type="match status" value="1"/>
</dbReference>
<comment type="function">
    <text evidence="11">Catalyzes the transfer of the gamma-phosphate of ATP to D-galactose to form alpha-D-galactose-1-phosphate (Gal-1-P).</text>
</comment>
<name>A0A0R2LBI7_9LACO</name>
<evidence type="ECO:0000256" key="2">
    <source>
        <dbReference type="ARBA" id="ARBA00022490"/>
    </source>
</evidence>
<keyword evidence="5 11" id="KW-0547">Nucleotide-binding</keyword>
<dbReference type="Pfam" id="PF08544">
    <property type="entry name" value="GHMP_kinases_C"/>
    <property type="match status" value="1"/>
</dbReference>
<dbReference type="STRING" id="348151.IV55_GL001162"/>
<dbReference type="PRINTS" id="PR00959">
    <property type="entry name" value="MEVGALKINASE"/>
</dbReference>
<dbReference type="Gene3D" id="3.30.70.890">
    <property type="entry name" value="GHMP kinase, C-terminal domain"/>
    <property type="match status" value="1"/>
</dbReference>
<feature type="binding site" evidence="11">
    <location>
        <position position="166"/>
    </location>
    <ligand>
        <name>Mg(2+)</name>
        <dbReference type="ChEBI" id="CHEBI:18420"/>
    </ligand>
</feature>
<evidence type="ECO:0000256" key="12">
    <source>
        <dbReference type="NCBIfam" id="TIGR00131"/>
    </source>
</evidence>
<evidence type="ECO:0000259" key="13">
    <source>
        <dbReference type="Pfam" id="PF00288"/>
    </source>
</evidence>
<keyword evidence="6 11" id="KW-0418">Kinase</keyword>
<feature type="domain" description="Galactokinase N-terminal" evidence="15">
    <location>
        <begin position="12"/>
        <end position="60"/>
    </location>
</feature>
<dbReference type="NCBIfam" id="NF003705">
    <property type="entry name" value="PRK05322.1"/>
    <property type="match status" value="1"/>
</dbReference>
<comment type="pathway">
    <text evidence="11">Carbohydrate metabolism; galactose metabolism.</text>
</comment>
<feature type="binding site" evidence="11">
    <location>
        <begin position="37"/>
        <end position="40"/>
    </location>
    <ligand>
        <name>substrate</name>
    </ligand>
</feature>
<evidence type="ECO:0000313" key="16">
    <source>
        <dbReference type="EMBL" id="KRN96636.1"/>
    </source>
</evidence>
<dbReference type="Pfam" id="PF10509">
    <property type="entry name" value="GalKase_gal_bdg"/>
    <property type="match status" value="1"/>
</dbReference>
<dbReference type="InterPro" id="IPR000705">
    <property type="entry name" value="Galactokinase"/>
</dbReference>
<dbReference type="GO" id="GO:0005524">
    <property type="term" value="F:ATP binding"/>
    <property type="evidence" value="ECO:0007669"/>
    <property type="project" value="UniProtKB-UniRule"/>
</dbReference>
<dbReference type="PRINTS" id="PR00473">
    <property type="entry name" value="GALCTOKINASE"/>
</dbReference>
<dbReference type="InterPro" id="IPR014721">
    <property type="entry name" value="Ribsml_uS5_D2-typ_fold_subgr"/>
</dbReference>
<dbReference type="GO" id="GO:0005829">
    <property type="term" value="C:cytosol"/>
    <property type="evidence" value="ECO:0007669"/>
    <property type="project" value="TreeGrafter"/>
</dbReference>
<dbReference type="PROSITE" id="PS00106">
    <property type="entry name" value="GALACTOKINASE"/>
    <property type="match status" value="1"/>
</dbReference>
<comment type="caution">
    <text evidence="16">The sequence shown here is derived from an EMBL/GenBank/DDBJ whole genome shotgun (WGS) entry which is preliminary data.</text>
</comment>
<dbReference type="InterPro" id="IPR006204">
    <property type="entry name" value="GHMP_kinase_N_dom"/>
</dbReference>
<dbReference type="UniPathway" id="UPA00214"/>
<dbReference type="PIRSF" id="PIRSF000530">
    <property type="entry name" value="Galactokinase"/>
    <property type="match status" value="1"/>
</dbReference>
<feature type="domain" description="GHMP kinase C-terminal" evidence="14">
    <location>
        <begin position="289"/>
        <end position="368"/>
    </location>
</feature>
<dbReference type="Proteomes" id="UP000051139">
    <property type="component" value="Unassembled WGS sequence"/>
</dbReference>